<keyword evidence="4 7" id="KW-0472">Membrane</keyword>
<protein>
    <submittedName>
        <fullName evidence="8">Uncharacterized protein</fullName>
    </submittedName>
</protein>
<sequence>MKKKQVGPTSHPALNNTPPTQVQQHNTTNDNISLPSPPPPLLDPSLPPYSHKENQHTKHPNSKNRVKTKTNPKPSPPIPSSQFPISLPPSTQPTRVSKTPTKTPKSPLNFDFAIDAFSELWANSTKKTMMPSSSSCSSTSSAFLLSLLLLLSVPVLFLLGPRLLPPKTLPSIPSSDETSDLALFRRAILASNSSSASATSLRLPHRRPPKIAFLFLTNTPLHFAPLWERFFHNQSHLFNVYVHADPSLKPPLPPSFSSPSFAGRFIPSKPTQRASPTLISAARRLLAFALLDDPSNAYFALVSQTCIPLHSFDFAYRSLFSRPRRSYIEIVADDPGLYTRYIARGDDVMLPEVPFDRFRVGSQFFALTRKHAVMVVRDRRLWKKFRMPCLRKMRDSCYPEEHYFPTLLDMQDPNGCTGYTLTRVNWTDSVEGHPHMYKPDEVKPELIWELRKSNSSYSYLFARKFAPECLDPLMQIADSVILKD</sequence>
<feature type="region of interest" description="Disordered" evidence="6">
    <location>
        <begin position="1"/>
        <end position="105"/>
    </location>
</feature>
<gene>
    <name evidence="8" type="ORF">LUZ61_011530</name>
</gene>
<comment type="caution">
    <text evidence="8">The sequence shown here is derived from an EMBL/GenBank/DDBJ whole genome shotgun (WGS) entry which is preliminary data.</text>
</comment>
<feature type="transmembrane region" description="Helical" evidence="7">
    <location>
        <begin position="141"/>
        <end position="159"/>
    </location>
</feature>
<comment type="subcellular location">
    <subcellularLocation>
        <location evidence="1">Membrane</location>
        <topology evidence="1">Single-pass type II membrane protein</topology>
    </subcellularLocation>
</comment>
<evidence type="ECO:0000256" key="6">
    <source>
        <dbReference type="SAM" id="MobiDB-lite"/>
    </source>
</evidence>
<dbReference type="AlphaFoldDB" id="A0AAD6A1C0"/>
<evidence type="ECO:0000256" key="1">
    <source>
        <dbReference type="ARBA" id="ARBA00004606"/>
    </source>
</evidence>
<dbReference type="PANTHER" id="PTHR31042">
    <property type="entry name" value="CORE-2/I-BRANCHING BETA-1,6-N-ACETYLGLUCOSAMINYLTRANSFERASE FAMILY PROTEIN-RELATED"/>
    <property type="match status" value="1"/>
</dbReference>
<feature type="compositionally biased region" description="Polar residues" evidence="6">
    <location>
        <begin position="12"/>
        <end position="32"/>
    </location>
</feature>
<evidence type="ECO:0000256" key="5">
    <source>
        <dbReference type="ARBA" id="ARBA00023180"/>
    </source>
</evidence>
<keyword evidence="7" id="KW-0812">Transmembrane</keyword>
<evidence type="ECO:0000256" key="7">
    <source>
        <dbReference type="SAM" id="Phobius"/>
    </source>
</evidence>
<keyword evidence="2" id="KW-0328">Glycosyltransferase</keyword>
<dbReference type="Pfam" id="PF02485">
    <property type="entry name" value="Branch"/>
    <property type="match status" value="1"/>
</dbReference>
<dbReference type="EMBL" id="JAMRDG010000001">
    <property type="protein sequence ID" value="KAJ3707825.1"/>
    <property type="molecule type" value="Genomic_DNA"/>
</dbReference>
<keyword evidence="5" id="KW-0325">Glycoprotein</keyword>
<evidence type="ECO:0000256" key="2">
    <source>
        <dbReference type="ARBA" id="ARBA00022676"/>
    </source>
</evidence>
<reference evidence="8 9" key="1">
    <citation type="journal article" date="2022" name="Cell">
        <title>Repeat-based holocentromeres influence genome architecture and karyotype evolution.</title>
        <authorList>
            <person name="Hofstatter P.G."/>
            <person name="Thangavel G."/>
            <person name="Lux T."/>
            <person name="Neumann P."/>
            <person name="Vondrak T."/>
            <person name="Novak P."/>
            <person name="Zhang M."/>
            <person name="Costa L."/>
            <person name="Castellani M."/>
            <person name="Scott A."/>
            <person name="Toegelov H."/>
            <person name="Fuchs J."/>
            <person name="Mata-Sucre Y."/>
            <person name="Dias Y."/>
            <person name="Vanzela A.L.L."/>
            <person name="Huettel B."/>
            <person name="Almeida C.C.S."/>
            <person name="Simkova H."/>
            <person name="Souza G."/>
            <person name="Pedrosa-Harand A."/>
            <person name="Macas J."/>
            <person name="Mayer K.F.X."/>
            <person name="Houben A."/>
            <person name="Marques A."/>
        </authorList>
    </citation>
    <scope>NUCLEOTIDE SEQUENCE [LARGE SCALE GENOMIC DNA]</scope>
    <source>
        <strain evidence="8">RhyTen1mFocal</strain>
    </source>
</reference>
<dbReference type="InterPro" id="IPR044174">
    <property type="entry name" value="BC10-like"/>
</dbReference>
<keyword evidence="9" id="KW-1185">Reference proteome</keyword>
<feature type="compositionally biased region" description="Basic residues" evidence="6">
    <location>
        <begin position="57"/>
        <end position="70"/>
    </location>
</feature>
<name>A0AAD6A1C0_9POAL</name>
<dbReference type="Proteomes" id="UP001210211">
    <property type="component" value="Unassembled WGS sequence"/>
</dbReference>
<accession>A0AAD6A1C0</accession>
<evidence type="ECO:0000313" key="9">
    <source>
        <dbReference type="Proteomes" id="UP001210211"/>
    </source>
</evidence>
<evidence type="ECO:0000256" key="3">
    <source>
        <dbReference type="ARBA" id="ARBA00022679"/>
    </source>
</evidence>
<proteinExistence type="predicted"/>
<evidence type="ECO:0000256" key="4">
    <source>
        <dbReference type="ARBA" id="ARBA00023136"/>
    </source>
</evidence>
<feature type="compositionally biased region" description="Polar residues" evidence="6">
    <location>
        <begin position="92"/>
        <end position="105"/>
    </location>
</feature>
<evidence type="ECO:0000313" key="8">
    <source>
        <dbReference type="EMBL" id="KAJ3707825.1"/>
    </source>
</evidence>
<dbReference type="GO" id="GO:0016020">
    <property type="term" value="C:membrane"/>
    <property type="evidence" value="ECO:0007669"/>
    <property type="project" value="UniProtKB-SubCell"/>
</dbReference>
<dbReference type="GO" id="GO:0016757">
    <property type="term" value="F:glycosyltransferase activity"/>
    <property type="evidence" value="ECO:0007669"/>
    <property type="project" value="UniProtKB-KW"/>
</dbReference>
<feature type="compositionally biased region" description="Pro residues" evidence="6">
    <location>
        <begin position="35"/>
        <end position="47"/>
    </location>
</feature>
<keyword evidence="3" id="KW-0808">Transferase</keyword>
<keyword evidence="7" id="KW-1133">Transmembrane helix</keyword>
<dbReference type="InterPro" id="IPR003406">
    <property type="entry name" value="Glyco_trans_14"/>
</dbReference>
<dbReference type="PANTHER" id="PTHR31042:SF140">
    <property type="entry name" value="CORE-2_I-BRANCHING BETA-1,6-N-ACETYLGLUCOSAMINYLTRANSFERASE FAMILY PROTEIN"/>
    <property type="match status" value="1"/>
</dbReference>
<organism evidence="8 9">
    <name type="scientific">Rhynchospora tenuis</name>
    <dbReference type="NCBI Taxonomy" id="198213"/>
    <lineage>
        <taxon>Eukaryota</taxon>
        <taxon>Viridiplantae</taxon>
        <taxon>Streptophyta</taxon>
        <taxon>Embryophyta</taxon>
        <taxon>Tracheophyta</taxon>
        <taxon>Spermatophyta</taxon>
        <taxon>Magnoliopsida</taxon>
        <taxon>Liliopsida</taxon>
        <taxon>Poales</taxon>
        <taxon>Cyperaceae</taxon>
        <taxon>Cyperoideae</taxon>
        <taxon>Rhynchosporeae</taxon>
        <taxon>Rhynchospora</taxon>
    </lineage>
</organism>